<evidence type="ECO:0000259" key="9">
    <source>
        <dbReference type="Pfam" id="PF01490"/>
    </source>
</evidence>
<dbReference type="Proteomes" id="UP001465755">
    <property type="component" value="Unassembled WGS sequence"/>
</dbReference>
<keyword evidence="4 8" id="KW-0812">Transmembrane</keyword>
<keyword evidence="3" id="KW-0813">Transport</keyword>
<comment type="similarity">
    <text evidence="2">Belongs to the amino acid/polyamine transporter 2 family.</text>
</comment>
<reference evidence="10 11" key="1">
    <citation type="journal article" date="2024" name="Nat. Commun.">
        <title>Phylogenomics reveals the evolutionary origins of lichenization in chlorophyte algae.</title>
        <authorList>
            <person name="Puginier C."/>
            <person name="Libourel C."/>
            <person name="Otte J."/>
            <person name="Skaloud P."/>
            <person name="Haon M."/>
            <person name="Grisel S."/>
            <person name="Petersen M."/>
            <person name="Berrin J.G."/>
            <person name="Delaux P.M."/>
            <person name="Dal Grande F."/>
            <person name="Keller J."/>
        </authorList>
    </citation>
    <scope>NUCLEOTIDE SEQUENCE [LARGE SCALE GENOMIC DNA]</scope>
    <source>
        <strain evidence="10 11">SAG 2036</strain>
    </source>
</reference>
<dbReference type="PANTHER" id="PTHR22950:SF458">
    <property type="entry name" value="SODIUM-COUPLED NEUTRAL AMINO ACID TRANSPORTER 11-RELATED"/>
    <property type="match status" value="1"/>
</dbReference>
<proteinExistence type="inferred from homology"/>
<evidence type="ECO:0000256" key="5">
    <source>
        <dbReference type="ARBA" id="ARBA00022970"/>
    </source>
</evidence>
<evidence type="ECO:0000313" key="11">
    <source>
        <dbReference type="Proteomes" id="UP001465755"/>
    </source>
</evidence>
<comment type="caution">
    <text evidence="10">The sequence shown here is derived from an EMBL/GenBank/DDBJ whole genome shotgun (WGS) entry which is preliminary data.</text>
</comment>
<feature type="transmembrane region" description="Helical" evidence="8">
    <location>
        <begin position="73"/>
        <end position="93"/>
    </location>
</feature>
<feature type="transmembrane region" description="Helical" evidence="8">
    <location>
        <begin position="281"/>
        <end position="303"/>
    </location>
</feature>
<feature type="domain" description="Amino acid transporter transmembrane" evidence="9">
    <location>
        <begin position="39"/>
        <end position="458"/>
    </location>
</feature>
<feature type="transmembrane region" description="Helical" evidence="8">
    <location>
        <begin position="332"/>
        <end position="355"/>
    </location>
</feature>
<evidence type="ECO:0000256" key="2">
    <source>
        <dbReference type="ARBA" id="ARBA00008066"/>
    </source>
</evidence>
<dbReference type="Pfam" id="PF01490">
    <property type="entry name" value="Aa_trans"/>
    <property type="match status" value="1"/>
</dbReference>
<dbReference type="GO" id="GO:0015179">
    <property type="term" value="F:L-amino acid transmembrane transporter activity"/>
    <property type="evidence" value="ECO:0007669"/>
    <property type="project" value="TreeGrafter"/>
</dbReference>
<feature type="transmembrane region" description="Helical" evidence="8">
    <location>
        <begin position="403"/>
        <end position="423"/>
    </location>
</feature>
<accession>A0AAW1NVE4</accession>
<evidence type="ECO:0000256" key="7">
    <source>
        <dbReference type="ARBA" id="ARBA00023136"/>
    </source>
</evidence>
<evidence type="ECO:0000256" key="1">
    <source>
        <dbReference type="ARBA" id="ARBA00004141"/>
    </source>
</evidence>
<keyword evidence="7 8" id="KW-0472">Membrane</keyword>
<sequence length="468" mass="49727">MAREQPEDNSSLLRDNLSRESSAGSGQLLVVNSGPQRDSNAGTSVIILAKAIVGAGIAALPLTASLLGWPLSTLFLLGMAYATYYTLVTIIRFSTREGTPSYAEVVHKLLGKAAGIMLEFAIMAFGLGLMLVYEVVAGDMLVGKPGFKGILCQYLGQVEHCHWACNRTIVTGLVTLVVLVPLASFRRMESSAVASWMGMTALAVWATSTAILVVAGAFQGLLHPPSLAPHRSLLGGSGWNVATNVLAIIPIFTTAFSVQATAPFVLAELRPQTPAAKSRVSFWALVLTSCLFLLITMGSYAVFGTDVQSDVLHNFTPKELRPFLGKDLGTGLYIAVRLSFLVSVLSLYPIMMFPARDGLLRLTTGRESPSLSNTQFYSVTYAIIAALYLISVVTPSIWGPIQIIGATAGAVIGFIAPGMLALLPTEASLMPQHKSSRWRRAPGYSLIAIGVLQGIAGIASQLLPNKSV</sequence>
<evidence type="ECO:0000256" key="6">
    <source>
        <dbReference type="ARBA" id="ARBA00022989"/>
    </source>
</evidence>
<name>A0AAW1NVE4_9CHLO</name>
<feature type="transmembrane region" description="Helical" evidence="8">
    <location>
        <begin position="444"/>
        <end position="463"/>
    </location>
</feature>
<dbReference type="PANTHER" id="PTHR22950">
    <property type="entry name" value="AMINO ACID TRANSPORTER"/>
    <property type="match status" value="1"/>
</dbReference>
<gene>
    <name evidence="10" type="ORF">WJX73_007217</name>
</gene>
<evidence type="ECO:0000256" key="3">
    <source>
        <dbReference type="ARBA" id="ARBA00022448"/>
    </source>
</evidence>
<feature type="transmembrane region" description="Helical" evidence="8">
    <location>
        <begin position="197"/>
        <end position="221"/>
    </location>
</feature>
<dbReference type="InterPro" id="IPR013057">
    <property type="entry name" value="AA_transpt_TM"/>
</dbReference>
<evidence type="ECO:0000313" key="10">
    <source>
        <dbReference type="EMBL" id="KAK9797375.1"/>
    </source>
</evidence>
<keyword evidence="6 8" id="KW-1133">Transmembrane helix</keyword>
<feature type="transmembrane region" description="Helical" evidence="8">
    <location>
        <begin position="45"/>
        <end position="67"/>
    </location>
</feature>
<protein>
    <recommendedName>
        <fullName evidence="9">Amino acid transporter transmembrane domain-containing protein</fullName>
    </recommendedName>
</protein>
<dbReference type="GO" id="GO:0016020">
    <property type="term" value="C:membrane"/>
    <property type="evidence" value="ECO:0007669"/>
    <property type="project" value="UniProtKB-SubCell"/>
</dbReference>
<keyword evidence="11" id="KW-1185">Reference proteome</keyword>
<feature type="transmembrane region" description="Helical" evidence="8">
    <location>
        <begin position="376"/>
        <end position="397"/>
    </location>
</feature>
<organism evidence="10 11">
    <name type="scientific">Symbiochloris irregularis</name>
    <dbReference type="NCBI Taxonomy" id="706552"/>
    <lineage>
        <taxon>Eukaryota</taxon>
        <taxon>Viridiplantae</taxon>
        <taxon>Chlorophyta</taxon>
        <taxon>core chlorophytes</taxon>
        <taxon>Trebouxiophyceae</taxon>
        <taxon>Trebouxiales</taxon>
        <taxon>Trebouxiaceae</taxon>
        <taxon>Symbiochloris</taxon>
    </lineage>
</organism>
<comment type="subcellular location">
    <subcellularLocation>
        <location evidence="1">Membrane</location>
        <topology evidence="1">Multi-pass membrane protein</topology>
    </subcellularLocation>
</comment>
<evidence type="ECO:0000256" key="4">
    <source>
        <dbReference type="ARBA" id="ARBA00022692"/>
    </source>
</evidence>
<dbReference type="EMBL" id="JALJOQ010000108">
    <property type="protein sequence ID" value="KAK9797375.1"/>
    <property type="molecule type" value="Genomic_DNA"/>
</dbReference>
<dbReference type="AlphaFoldDB" id="A0AAW1NVE4"/>
<evidence type="ECO:0000256" key="8">
    <source>
        <dbReference type="SAM" id="Phobius"/>
    </source>
</evidence>
<keyword evidence="5" id="KW-0029">Amino-acid transport</keyword>
<feature type="transmembrane region" description="Helical" evidence="8">
    <location>
        <begin position="241"/>
        <end position="269"/>
    </location>
</feature>
<feature type="transmembrane region" description="Helical" evidence="8">
    <location>
        <begin position="168"/>
        <end position="185"/>
    </location>
</feature>
<feature type="transmembrane region" description="Helical" evidence="8">
    <location>
        <begin position="113"/>
        <end position="133"/>
    </location>
</feature>